<name>A0A645DAQ1_9ZZZZ</name>
<dbReference type="EMBL" id="VSSQ01034468">
    <property type="protein sequence ID" value="MPM86424.1"/>
    <property type="molecule type" value="Genomic_DNA"/>
</dbReference>
<dbReference type="GO" id="GO:1902201">
    <property type="term" value="P:negative regulation of bacterial-type flagellum-dependent cell motility"/>
    <property type="evidence" value="ECO:0007669"/>
    <property type="project" value="TreeGrafter"/>
</dbReference>
<dbReference type="Pfam" id="PF00990">
    <property type="entry name" value="GGDEF"/>
    <property type="match status" value="1"/>
</dbReference>
<dbReference type="SUPFAM" id="SSF55073">
    <property type="entry name" value="Nucleotide cyclase"/>
    <property type="match status" value="1"/>
</dbReference>
<dbReference type="AlphaFoldDB" id="A0A645DAQ1"/>
<protein>
    <recommendedName>
        <fullName evidence="1">GGDEF domain-containing protein</fullName>
    </recommendedName>
</protein>
<dbReference type="GO" id="GO:0052621">
    <property type="term" value="F:diguanylate cyclase activity"/>
    <property type="evidence" value="ECO:0007669"/>
    <property type="project" value="TreeGrafter"/>
</dbReference>
<proteinExistence type="predicted"/>
<dbReference type="Gene3D" id="3.30.70.270">
    <property type="match status" value="1"/>
</dbReference>
<sequence length="293" mass="33770">MKPMTIEEIRKNLDFFHKMYDVVRLVDPVEKKVLDYRGDMPCRSTDACYDYWENYQICNNCISIRAHLNNQSFIKIEKNKNHVFWVNAIPVQNAERPVVLELLKDAADTMLIGLQDYINGEAFENFIERINEAVVRDFITTLYNRRFVDERLPADVVNAMLDGKPLSVCFIDLDSFKQINDLYGHRAGDLAIKAVGAVLAQEIRKKTDWAARYGGDEFLLSLRNTSEQEARTFLQRVLNAVENLSLDFLPSSARLSFSYGIKTTSDVPLTADDLVRHADEKMYQAKRAKKKVQ</sequence>
<organism evidence="2">
    <name type="scientific">bioreactor metagenome</name>
    <dbReference type="NCBI Taxonomy" id="1076179"/>
    <lineage>
        <taxon>unclassified sequences</taxon>
        <taxon>metagenomes</taxon>
        <taxon>ecological metagenomes</taxon>
    </lineage>
</organism>
<feature type="domain" description="GGDEF" evidence="1">
    <location>
        <begin position="164"/>
        <end position="293"/>
    </location>
</feature>
<accession>A0A645DAQ1</accession>
<dbReference type="GO" id="GO:0005886">
    <property type="term" value="C:plasma membrane"/>
    <property type="evidence" value="ECO:0007669"/>
    <property type="project" value="TreeGrafter"/>
</dbReference>
<dbReference type="GO" id="GO:0043709">
    <property type="term" value="P:cell adhesion involved in single-species biofilm formation"/>
    <property type="evidence" value="ECO:0007669"/>
    <property type="project" value="TreeGrafter"/>
</dbReference>
<dbReference type="InterPro" id="IPR000160">
    <property type="entry name" value="GGDEF_dom"/>
</dbReference>
<comment type="caution">
    <text evidence="2">The sequence shown here is derived from an EMBL/GenBank/DDBJ whole genome shotgun (WGS) entry which is preliminary data.</text>
</comment>
<dbReference type="PANTHER" id="PTHR45138">
    <property type="entry name" value="REGULATORY COMPONENTS OF SENSORY TRANSDUCTION SYSTEM"/>
    <property type="match status" value="1"/>
</dbReference>
<evidence type="ECO:0000259" key="1">
    <source>
        <dbReference type="PROSITE" id="PS50887"/>
    </source>
</evidence>
<dbReference type="CDD" id="cd01949">
    <property type="entry name" value="GGDEF"/>
    <property type="match status" value="1"/>
</dbReference>
<dbReference type="InterPro" id="IPR029787">
    <property type="entry name" value="Nucleotide_cyclase"/>
</dbReference>
<dbReference type="PROSITE" id="PS50887">
    <property type="entry name" value="GGDEF"/>
    <property type="match status" value="1"/>
</dbReference>
<reference evidence="2" key="1">
    <citation type="submission" date="2019-08" db="EMBL/GenBank/DDBJ databases">
        <authorList>
            <person name="Kucharzyk K."/>
            <person name="Murdoch R.W."/>
            <person name="Higgins S."/>
            <person name="Loffler F."/>
        </authorList>
    </citation>
    <scope>NUCLEOTIDE SEQUENCE</scope>
</reference>
<evidence type="ECO:0000313" key="2">
    <source>
        <dbReference type="EMBL" id="MPM86424.1"/>
    </source>
</evidence>
<gene>
    <name evidence="2" type="ORF">SDC9_133513</name>
</gene>
<dbReference type="InterPro" id="IPR043128">
    <property type="entry name" value="Rev_trsase/Diguanyl_cyclase"/>
</dbReference>
<dbReference type="PANTHER" id="PTHR45138:SF9">
    <property type="entry name" value="DIGUANYLATE CYCLASE DGCM-RELATED"/>
    <property type="match status" value="1"/>
</dbReference>
<dbReference type="NCBIfam" id="TIGR00254">
    <property type="entry name" value="GGDEF"/>
    <property type="match status" value="1"/>
</dbReference>
<dbReference type="SMART" id="SM00267">
    <property type="entry name" value="GGDEF"/>
    <property type="match status" value="1"/>
</dbReference>
<dbReference type="InterPro" id="IPR050469">
    <property type="entry name" value="Diguanylate_Cyclase"/>
</dbReference>